<name>A0A6M3ZNL9_9BURK</name>
<evidence type="ECO:0000313" key="2">
    <source>
        <dbReference type="Proteomes" id="UP000501648"/>
    </source>
</evidence>
<sequence length="72" mass="8042">MSDHADNADSRIYRTIAAGLAAARRAPALQPDCRCHFCDEVVSPDLLFCNIDCRDDYQREKTALQRAGLSSR</sequence>
<dbReference type="Proteomes" id="UP000501648">
    <property type="component" value="Chromosome"/>
</dbReference>
<accession>A0A6M3ZNL9</accession>
<dbReference type="EMBL" id="CP008956">
    <property type="protein sequence ID" value="QJQ00224.1"/>
    <property type="molecule type" value="Genomic_DNA"/>
</dbReference>
<evidence type="ECO:0008006" key="3">
    <source>
        <dbReference type="Google" id="ProtNLM"/>
    </source>
</evidence>
<gene>
    <name evidence="1" type="ORF">C798_08250</name>
</gene>
<proteinExistence type="predicted"/>
<organism evidence="1 2">
    <name type="scientific">Herbaspirillum rubrisubalbicans Os34</name>
    <dbReference type="NCBI Taxonomy" id="1235827"/>
    <lineage>
        <taxon>Bacteria</taxon>
        <taxon>Pseudomonadati</taxon>
        <taxon>Pseudomonadota</taxon>
        <taxon>Betaproteobacteria</taxon>
        <taxon>Burkholderiales</taxon>
        <taxon>Oxalobacteraceae</taxon>
        <taxon>Herbaspirillum</taxon>
    </lineage>
</organism>
<reference evidence="1 2" key="1">
    <citation type="journal article" date="2012" name="J. Bacteriol.">
        <title>Genome sequence of the pathogenic Herbaspirillum seropedicae strain Os34, isolated from rice roots.</title>
        <authorList>
            <person name="Ye W."/>
            <person name="Ye S."/>
            <person name="Liu J."/>
            <person name="Chang S."/>
            <person name="Chen M."/>
            <person name="Zhu B."/>
            <person name="Guo L."/>
            <person name="An Q."/>
        </authorList>
    </citation>
    <scope>NUCLEOTIDE SEQUENCE [LARGE SCALE GENOMIC DNA]</scope>
    <source>
        <strain evidence="1 2">Os34</strain>
    </source>
</reference>
<evidence type="ECO:0000313" key="1">
    <source>
        <dbReference type="EMBL" id="QJQ00224.1"/>
    </source>
</evidence>
<dbReference type="AlphaFoldDB" id="A0A6M3ZNL9"/>
<dbReference type="RefSeq" id="WP_017451519.1">
    <property type="nucleotide sequence ID" value="NZ_CP008956.1"/>
</dbReference>
<protein>
    <recommendedName>
        <fullName evidence="3">DUF2116 family Zn-ribbon domain-containing protein</fullName>
    </recommendedName>
</protein>